<dbReference type="RefSeq" id="WP_086434676.1">
    <property type="nucleotide sequence ID" value="NZ_FXWH01000001.1"/>
</dbReference>
<dbReference type="InterPro" id="IPR043128">
    <property type="entry name" value="Rev_trsase/Diguanyl_cyclase"/>
</dbReference>
<proteinExistence type="predicted"/>
<sequence length="628" mass="70723">MRKLFLLAYSFVFLLVAAVLPTSAYAALPGQWEDLRTAAANNPKETLNEVNLLIADYESLKRYYDLAYAHIIKAEALRAQGEELASFEAVTEGIKYAQVSEARFAEASLRMIAMEHHYLRGNKPAAEREHQLALALAEQIENTDLIIETRVVEAQIAGDNNQLERALNIVKLLDTNYHSNNARVAYIFHSITGEIHRLAGSYEVAIEEMEEALKLASDAGQWHLSIQHYNLGLAREAAGQTKAARDHYQTSMDISASLGDDLGVAYANQALGLLQYYTGDYEPAMQRYMEALPAFVEDKIWPMEAWMYIGIAETLILRGKADEAPSWIDRAQELISELDDIDLEANLAYIQAQLATAQGKHEQALSYYQDYAQLDRERQLRDSQSSVQQVLKDVEAREKQALSERDEARTAYEIAQQQRNTAYHWLLAVVLIAATLVLITLAVLSSKLRRHELLLRDIRATDAVANLPNRKEINRQAQNMITRALTNKRPFALAIIRLHGLKQMNNQFGHDAGDKLINEFSSYCQNLLTGEQRIGRINGAQWLLLLPDFDESEAANLFKRVTDDLLKLAAIESKSNSSLTAYMGYAQLDLDGESFRHLFERCEEACHNAQQAGPRSIQVAPMPKRLLG</sequence>
<evidence type="ECO:0000313" key="6">
    <source>
        <dbReference type="Proteomes" id="UP000194450"/>
    </source>
</evidence>
<dbReference type="PROSITE" id="PS50887">
    <property type="entry name" value="GGDEF"/>
    <property type="match status" value="1"/>
</dbReference>
<dbReference type="Pfam" id="PF13424">
    <property type="entry name" value="TPR_12"/>
    <property type="match status" value="1"/>
</dbReference>
<dbReference type="Proteomes" id="UP000194450">
    <property type="component" value="Unassembled WGS sequence"/>
</dbReference>
<dbReference type="OrthoDB" id="6191081at2"/>
<keyword evidence="6" id="KW-1185">Reference proteome</keyword>
<dbReference type="EMBL" id="FXWH01000001">
    <property type="protein sequence ID" value="SMQ68552.1"/>
    <property type="molecule type" value="Genomic_DNA"/>
</dbReference>
<feature type="transmembrane region" description="Helical" evidence="2">
    <location>
        <begin position="422"/>
        <end position="444"/>
    </location>
</feature>
<dbReference type="SUPFAM" id="SSF48452">
    <property type="entry name" value="TPR-like"/>
    <property type="match status" value="2"/>
</dbReference>
<dbReference type="InterPro" id="IPR052155">
    <property type="entry name" value="Biofilm_reg_signaling"/>
</dbReference>
<dbReference type="CDD" id="cd01949">
    <property type="entry name" value="GGDEF"/>
    <property type="match status" value="1"/>
</dbReference>
<feature type="signal peptide" evidence="3">
    <location>
        <begin position="1"/>
        <end position="26"/>
    </location>
</feature>
<dbReference type="InterPro" id="IPR019734">
    <property type="entry name" value="TPR_rpt"/>
</dbReference>
<evidence type="ECO:0000313" key="5">
    <source>
        <dbReference type="EMBL" id="SMQ68552.1"/>
    </source>
</evidence>
<dbReference type="AlphaFoldDB" id="A0A1Y6F6Z8"/>
<dbReference type="Pfam" id="PF00990">
    <property type="entry name" value="GGDEF"/>
    <property type="match status" value="1"/>
</dbReference>
<dbReference type="InterPro" id="IPR011990">
    <property type="entry name" value="TPR-like_helical_dom_sf"/>
</dbReference>
<feature type="chain" id="PRO_5013029047" evidence="3">
    <location>
        <begin position="27"/>
        <end position="628"/>
    </location>
</feature>
<accession>A0A1Y6F6Z8</accession>
<protein>
    <submittedName>
        <fullName evidence="5">Diguanylate cyclase (GGDEF) domain-containing protein</fullName>
    </submittedName>
</protein>
<evidence type="ECO:0000256" key="1">
    <source>
        <dbReference type="SAM" id="Coils"/>
    </source>
</evidence>
<dbReference type="InterPro" id="IPR000160">
    <property type="entry name" value="GGDEF_dom"/>
</dbReference>
<dbReference type="NCBIfam" id="TIGR00254">
    <property type="entry name" value="GGDEF"/>
    <property type="match status" value="1"/>
</dbReference>
<evidence type="ECO:0000256" key="3">
    <source>
        <dbReference type="SAM" id="SignalP"/>
    </source>
</evidence>
<feature type="coiled-coil region" evidence="1">
    <location>
        <begin position="391"/>
        <end position="418"/>
    </location>
</feature>
<dbReference type="SUPFAM" id="SSF55073">
    <property type="entry name" value="Nucleotide cyclase"/>
    <property type="match status" value="1"/>
</dbReference>
<keyword evidence="2" id="KW-0812">Transmembrane</keyword>
<dbReference type="PANTHER" id="PTHR44757">
    <property type="entry name" value="DIGUANYLATE CYCLASE DGCP"/>
    <property type="match status" value="1"/>
</dbReference>
<keyword evidence="3" id="KW-0732">Signal</keyword>
<dbReference type="SMART" id="SM00267">
    <property type="entry name" value="GGDEF"/>
    <property type="match status" value="1"/>
</dbReference>
<evidence type="ECO:0000256" key="2">
    <source>
        <dbReference type="SAM" id="Phobius"/>
    </source>
</evidence>
<feature type="domain" description="GGDEF" evidence="4">
    <location>
        <begin position="489"/>
        <end position="622"/>
    </location>
</feature>
<gene>
    <name evidence="5" type="ORF">SAMN06297229_1635</name>
</gene>
<dbReference type="Gene3D" id="3.30.70.270">
    <property type="match status" value="1"/>
</dbReference>
<keyword evidence="2" id="KW-1133">Transmembrane helix</keyword>
<name>A0A1Y6F6Z8_9GAMM</name>
<keyword evidence="1" id="KW-0175">Coiled coil</keyword>
<evidence type="ECO:0000259" key="4">
    <source>
        <dbReference type="PROSITE" id="PS50887"/>
    </source>
</evidence>
<dbReference type="SMART" id="SM00028">
    <property type="entry name" value="TPR"/>
    <property type="match status" value="4"/>
</dbReference>
<organism evidence="5 6">
    <name type="scientific">Pseudidiomarina planktonica</name>
    <dbReference type="NCBI Taxonomy" id="1323738"/>
    <lineage>
        <taxon>Bacteria</taxon>
        <taxon>Pseudomonadati</taxon>
        <taxon>Pseudomonadota</taxon>
        <taxon>Gammaproteobacteria</taxon>
        <taxon>Alteromonadales</taxon>
        <taxon>Idiomarinaceae</taxon>
        <taxon>Pseudidiomarina</taxon>
    </lineage>
</organism>
<dbReference type="InterPro" id="IPR029787">
    <property type="entry name" value="Nucleotide_cyclase"/>
</dbReference>
<reference evidence="6" key="1">
    <citation type="submission" date="2017-04" db="EMBL/GenBank/DDBJ databases">
        <authorList>
            <person name="Varghese N."/>
            <person name="Submissions S."/>
        </authorList>
    </citation>
    <scope>NUCLEOTIDE SEQUENCE [LARGE SCALE GENOMIC DNA]</scope>
</reference>
<dbReference type="Gene3D" id="1.25.40.10">
    <property type="entry name" value="Tetratricopeptide repeat domain"/>
    <property type="match status" value="2"/>
</dbReference>
<dbReference type="PANTHER" id="PTHR44757:SF2">
    <property type="entry name" value="BIOFILM ARCHITECTURE MAINTENANCE PROTEIN MBAA"/>
    <property type="match status" value="1"/>
</dbReference>
<keyword evidence="2" id="KW-0472">Membrane</keyword>